<dbReference type="CDD" id="cd00090">
    <property type="entry name" value="HTH_ARSR"/>
    <property type="match status" value="1"/>
</dbReference>
<reference evidence="1 2" key="2">
    <citation type="submission" date="2019-08" db="EMBL/GenBank/DDBJ databases">
        <authorList>
            <person name="Henke P."/>
        </authorList>
    </citation>
    <scope>NUCLEOTIDE SEQUENCE [LARGE SCALE GENOMIC DNA]</scope>
    <source>
        <strain evidence="1">Phe10_nw2017</strain>
    </source>
</reference>
<dbReference type="AlphaFoldDB" id="A0A5C6M1B8"/>
<gene>
    <name evidence="1" type="ORF">E3A20_29250</name>
</gene>
<dbReference type="Proteomes" id="UP000321083">
    <property type="component" value="Unassembled WGS sequence"/>
</dbReference>
<dbReference type="InterPro" id="IPR011991">
    <property type="entry name" value="ArsR-like_HTH"/>
</dbReference>
<dbReference type="Gene3D" id="1.10.10.10">
    <property type="entry name" value="Winged helix-like DNA-binding domain superfamily/Winged helix DNA-binding domain"/>
    <property type="match status" value="1"/>
</dbReference>
<organism evidence="1 2">
    <name type="scientific">Planctomyces bekefii</name>
    <dbReference type="NCBI Taxonomy" id="1653850"/>
    <lineage>
        <taxon>Bacteria</taxon>
        <taxon>Pseudomonadati</taxon>
        <taxon>Planctomycetota</taxon>
        <taxon>Planctomycetia</taxon>
        <taxon>Planctomycetales</taxon>
        <taxon>Planctomycetaceae</taxon>
        <taxon>Planctomyces</taxon>
    </lineage>
</organism>
<name>A0A5C6M1B8_9PLAN</name>
<sequence length="173" mass="19566">MEAADERHFTVSEHYTISLERHPALAELLHYLLLTHNFSADSAEIQTQVWKQSLATQGWQQKIRNTIMRLRDFFPYTIAPIIVHADKVSLFREAIDIVPTRTEGLGTEEEALRLLSHGPMSSIDLAHRLKISAATAKRVLKRLADDKAVCVTKQGRNVFYQVTDGDSGQTSRP</sequence>
<dbReference type="InterPro" id="IPR036390">
    <property type="entry name" value="WH_DNA-bd_sf"/>
</dbReference>
<evidence type="ECO:0000313" key="1">
    <source>
        <dbReference type="EMBL" id="TWW07945.1"/>
    </source>
</evidence>
<accession>A0A5C6M1B8</accession>
<comment type="caution">
    <text evidence="1">The sequence shown here is derived from an EMBL/GenBank/DDBJ whole genome shotgun (WGS) entry which is preliminary data.</text>
</comment>
<dbReference type="EMBL" id="SRHE01000927">
    <property type="protein sequence ID" value="TWW07945.1"/>
    <property type="molecule type" value="Genomic_DNA"/>
</dbReference>
<proteinExistence type="predicted"/>
<dbReference type="SUPFAM" id="SSF46785">
    <property type="entry name" value="Winged helix' DNA-binding domain"/>
    <property type="match status" value="1"/>
</dbReference>
<protein>
    <submittedName>
        <fullName evidence="1">Uncharacterized protein</fullName>
    </submittedName>
</protein>
<reference evidence="1 2" key="1">
    <citation type="submission" date="2019-08" db="EMBL/GenBank/DDBJ databases">
        <title>100 year-old enigma solved: identification of Planctomyces bekefii, the type genus and species of the phylum Planctomycetes.</title>
        <authorList>
            <person name="Svetlana D.N."/>
            <person name="Overmann J."/>
        </authorList>
    </citation>
    <scope>NUCLEOTIDE SEQUENCE [LARGE SCALE GENOMIC DNA]</scope>
    <source>
        <strain evidence="1">Phe10_nw2017</strain>
    </source>
</reference>
<dbReference type="InterPro" id="IPR036388">
    <property type="entry name" value="WH-like_DNA-bd_sf"/>
</dbReference>
<evidence type="ECO:0000313" key="2">
    <source>
        <dbReference type="Proteomes" id="UP000321083"/>
    </source>
</evidence>
<keyword evidence="2" id="KW-1185">Reference proteome</keyword>
<dbReference type="GO" id="GO:0006355">
    <property type="term" value="P:regulation of DNA-templated transcription"/>
    <property type="evidence" value="ECO:0007669"/>
    <property type="project" value="UniProtKB-ARBA"/>
</dbReference>